<organism evidence="1 2">
    <name type="scientific">Catharanthus roseus</name>
    <name type="common">Madagascar periwinkle</name>
    <name type="synonym">Vinca rosea</name>
    <dbReference type="NCBI Taxonomy" id="4058"/>
    <lineage>
        <taxon>Eukaryota</taxon>
        <taxon>Viridiplantae</taxon>
        <taxon>Streptophyta</taxon>
        <taxon>Embryophyta</taxon>
        <taxon>Tracheophyta</taxon>
        <taxon>Spermatophyta</taxon>
        <taxon>Magnoliopsida</taxon>
        <taxon>eudicotyledons</taxon>
        <taxon>Gunneridae</taxon>
        <taxon>Pentapetalae</taxon>
        <taxon>asterids</taxon>
        <taxon>lamiids</taxon>
        <taxon>Gentianales</taxon>
        <taxon>Apocynaceae</taxon>
        <taxon>Rauvolfioideae</taxon>
        <taxon>Vinceae</taxon>
        <taxon>Catharanthinae</taxon>
        <taxon>Catharanthus</taxon>
    </lineage>
</organism>
<sequence length="107" mass="11838">MSKIAGSWNKSKKSLPSTVPIQKKKAKNDGREQIGPAERGPQDPVLISSYNRHVAGSIWHGQERVILKSQSRFVSLTGWIPSDHEVSNLANGKGLVHVRSCIFQPRP</sequence>
<dbReference type="EMBL" id="CM044708">
    <property type="protein sequence ID" value="KAI5647926.1"/>
    <property type="molecule type" value="Genomic_DNA"/>
</dbReference>
<evidence type="ECO:0000313" key="2">
    <source>
        <dbReference type="Proteomes" id="UP001060085"/>
    </source>
</evidence>
<gene>
    <name evidence="1" type="ORF">M9H77_33931</name>
</gene>
<reference evidence="2" key="1">
    <citation type="journal article" date="2023" name="Nat. Plants">
        <title>Single-cell RNA sequencing provides a high-resolution roadmap for understanding the multicellular compartmentation of specialized metabolism.</title>
        <authorList>
            <person name="Sun S."/>
            <person name="Shen X."/>
            <person name="Li Y."/>
            <person name="Li Y."/>
            <person name="Wang S."/>
            <person name="Li R."/>
            <person name="Zhang H."/>
            <person name="Shen G."/>
            <person name="Guo B."/>
            <person name="Wei J."/>
            <person name="Xu J."/>
            <person name="St-Pierre B."/>
            <person name="Chen S."/>
            <person name="Sun C."/>
        </authorList>
    </citation>
    <scope>NUCLEOTIDE SEQUENCE [LARGE SCALE GENOMIC DNA]</scope>
</reference>
<name>A0ACB9ZKY2_CATRO</name>
<keyword evidence="2" id="KW-1185">Reference proteome</keyword>
<dbReference type="Proteomes" id="UP001060085">
    <property type="component" value="Linkage Group LG08"/>
</dbReference>
<proteinExistence type="predicted"/>
<comment type="caution">
    <text evidence="1">The sequence shown here is derived from an EMBL/GenBank/DDBJ whole genome shotgun (WGS) entry which is preliminary data.</text>
</comment>
<accession>A0ACB9ZKY2</accession>
<evidence type="ECO:0000313" key="1">
    <source>
        <dbReference type="EMBL" id="KAI5647926.1"/>
    </source>
</evidence>
<protein>
    <submittedName>
        <fullName evidence="1">Uncharacterized protein</fullName>
    </submittedName>
</protein>